<evidence type="ECO:0000313" key="9">
    <source>
        <dbReference type="EMBL" id="QUX20674.1"/>
    </source>
</evidence>
<feature type="transmembrane region" description="Helical" evidence="7">
    <location>
        <begin position="305"/>
        <end position="332"/>
    </location>
</feature>
<evidence type="ECO:0000313" key="10">
    <source>
        <dbReference type="Proteomes" id="UP000676079"/>
    </source>
</evidence>
<feature type="domain" description="ABC3 transporter permease C-terminal" evidence="8">
    <location>
        <begin position="474"/>
        <end position="584"/>
    </location>
</feature>
<dbReference type="InterPro" id="IPR003838">
    <property type="entry name" value="ABC3_permease_C"/>
</dbReference>
<accession>A0ABX8BEK0</accession>
<evidence type="ECO:0000259" key="8">
    <source>
        <dbReference type="Pfam" id="PF02687"/>
    </source>
</evidence>
<name>A0ABX8BEK0_9ACTN</name>
<feature type="transmembrane region" description="Helical" evidence="7">
    <location>
        <begin position="557"/>
        <end position="577"/>
    </location>
</feature>
<dbReference type="EMBL" id="CP074133">
    <property type="protein sequence ID" value="QUX20674.1"/>
    <property type="molecule type" value="Genomic_DNA"/>
</dbReference>
<evidence type="ECO:0000256" key="1">
    <source>
        <dbReference type="ARBA" id="ARBA00004651"/>
    </source>
</evidence>
<evidence type="ECO:0000256" key="3">
    <source>
        <dbReference type="ARBA" id="ARBA00022692"/>
    </source>
</evidence>
<evidence type="ECO:0000256" key="6">
    <source>
        <dbReference type="ARBA" id="ARBA00038076"/>
    </source>
</evidence>
<evidence type="ECO:0000256" key="4">
    <source>
        <dbReference type="ARBA" id="ARBA00022989"/>
    </source>
</evidence>
<feature type="transmembrane region" description="Helical" evidence="7">
    <location>
        <begin position="265"/>
        <end position="284"/>
    </location>
</feature>
<feature type="transmembrane region" description="Helical" evidence="7">
    <location>
        <begin position="424"/>
        <end position="444"/>
    </location>
</feature>
<dbReference type="PANTHER" id="PTHR30572">
    <property type="entry name" value="MEMBRANE COMPONENT OF TRANSPORTER-RELATED"/>
    <property type="match status" value="1"/>
</dbReference>
<comment type="similarity">
    <text evidence="6">Belongs to the ABC-4 integral membrane protein family.</text>
</comment>
<protein>
    <submittedName>
        <fullName evidence="9">ABC transporter permease</fullName>
    </submittedName>
</protein>
<proteinExistence type="inferred from homology"/>
<keyword evidence="4 7" id="KW-1133">Transmembrane helix</keyword>
<keyword evidence="5 7" id="KW-0472">Membrane</keyword>
<dbReference type="InterPro" id="IPR050250">
    <property type="entry name" value="Macrolide_Exporter_MacB"/>
</dbReference>
<gene>
    <name evidence="9" type="ORF">KGD84_19495</name>
</gene>
<keyword evidence="2" id="KW-1003">Cell membrane</keyword>
<sequence length="594" mass="60852">MGRVVLVARLAWAGIRRHRTQAVILVLAMTVATAAAATGLSLRGETESLYMQTREATAGPDVVVLAAETDLAPAPDLAPLAREPEVVAHNGPFPVVYATLTARGYDSRVVVHGADENPGEVGRPLLTSGDWVSPGGVVLERGFATALGAGVGDRVTIADRSYPVVGTAVTAATGVYPWAAQVGPGGGPTDYSGLAWLTEADARELAARDLPVATALHLRLRDPDLAEEFIEANASPVPGVAYRSWRSMAEQDAVLLRNVRPILTVGGWLLGFLAVTGVAVLAAGRIVEQTRRAGVLKAVGATPGLVAAVLFTEFLALALLANALGLVIARLALPAVAAPTASRIGEAAGPGFTAVAVTVVLSVAVAALATVRPALRTLRASTAAVLADTARRPQDRSRLTALSALLPAPLMLGLRITARRPGRAVLQACSTAATVIALTASLTLSVQTVRSYGVYGSSDLANLRDVHDHRLLTVVTVLLVVLAVVNTVASTWTTALEARVSMAVARALGATPGQITAGLAIAQLLPGLPGAAVGLFIGDGVLSLFAARNAVEAPTPWLFGAALATLAATVALTALPARLAARRPVARVLSGETP</sequence>
<dbReference type="Pfam" id="PF02687">
    <property type="entry name" value="FtsX"/>
    <property type="match status" value="1"/>
</dbReference>
<reference evidence="9 10" key="1">
    <citation type="submission" date="2021-05" db="EMBL/GenBank/DDBJ databases">
        <title>Direct Submission.</title>
        <authorList>
            <person name="Li K."/>
            <person name="Gao J."/>
        </authorList>
    </citation>
    <scope>NUCLEOTIDE SEQUENCE [LARGE SCALE GENOMIC DNA]</scope>
    <source>
        <strain evidence="9 10">Mg02</strain>
    </source>
</reference>
<evidence type="ECO:0000256" key="7">
    <source>
        <dbReference type="SAM" id="Phobius"/>
    </source>
</evidence>
<organism evidence="9 10">
    <name type="scientific">Nocardiopsis changdeensis</name>
    <dbReference type="NCBI Taxonomy" id="2831969"/>
    <lineage>
        <taxon>Bacteria</taxon>
        <taxon>Bacillati</taxon>
        <taxon>Actinomycetota</taxon>
        <taxon>Actinomycetes</taxon>
        <taxon>Streptosporangiales</taxon>
        <taxon>Nocardiopsidaceae</taxon>
        <taxon>Nocardiopsis</taxon>
    </lineage>
</organism>
<feature type="transmembrane region" description="Helical" evidence="7">
    <location>
        <begin position="352"/>
        <end position="371"/>
    </location>
</feature>
<feature type="transmembrane region" description="Helical" evidence="7">
    <location>
        <begin position="471"/>
        <end position="492"/>
    </location>
</feature>
<evidence type="ECO:0000256" key="5">
    <source>
        <dbReference type="ARBA" id="ARBA00023136"/>
    </source>
</evidence>
<evidence type="ECO:0000256" key="2">
    <source>
        <dbReference type="ARBA" id="ARBA00022475"/>
    </source>
</evidence>
<dbReference type="RefSeq" id="WP_220561871.1">
    <property type="nucleotide sequence ID" value="NZ_CP074133.1"/>
</dbReference>
<keyword evidence="3 7" id="KW-0812">Transmembrane</keyword>
<dbReference type="Proteomes" id="UP000676079">
    <property type="component" value="Chromosome"/>
</dbReference>
<dbReference type="PANTHER" id="PTHR30572:SF4">
    <property type="entry name" value="ABC TRANSPORTER PERMEASE YTRF"/>
    <property type="match status" value="1"/>
</dbReference>
<keyword evidence="10" id="KW-1185">Reference proteome</keyword>
<comment type="subcellular location">
    <subcellularLocation>
        <location evidence="1">Cell membrane</location>
        <topology evidence="1">Multi-pass membrane protein</topology>
    </subcellularLocation>
</comment>